<dbReference type="InterPro" id="IPR002401">
    <property type="entry name" value="Cyt_P450_E_grp-I"/>
</dbReference>
<evidence type="ECO:0000256" key="11">
    <source>
        <dbReference type="ARBA" id="ARBA00023033"/>
    </source>
</evidence>
<evidence type="ECO:0000256" key="1">
    <source>
        <dbReference type="ARBA" id="ARBA00001971"/>
    </source>
</evidence>
<dbReference type="SUPFAM" id="SSF48264">
    <property type="entry name" value="Cytochrome P450"/>
    <property type="match status" value="1"/>
</dbReference>
<evidence type="ECO:0000256" key="12">
    <source>
        <dbReference type="ARBA" id="ARBA00023136"/>
    </source>
</evidence>
<evidence type="ECO:0000256" key="14">
    <source>
        <dbReference type="RuleBase" id="RU000461"/>
    </source>
</evidence>
<evidence type="ECO:0000256" key="6">
    <source>
        <dbReference type="ARBA" id="ARBA00022723"/>
    </source>
</evidence>
<organism evidence="16 17">
    <name type="scientific">Psylliodes chrysocephalus</name>
    <dbReference type="NCBI Taxonomy" id="3402493"/>
    <lineage>
        <taxon>Eukaryota</taxon>
        <taxon>Metazoa</taxon>
        <taxon>Ecdysozoa</taxon>
        <taxon>Arthropoda</taxon>
        <taxon>Hexapoda</taxon>
        <taxon>Insecta</taxon>
        <taxon>Pterygota</taxon>
        <taxon>Neoptera</taxon>
        <taxon>Endopterygota</taxon>
        <taxon>Coleoptera</taxon>
        <taxon>Polyphaga</taxon>
        <taxon>Cucujiformia</taxon>
        <taxon>Chrysomeloidea</taxon>
        <taxon>Chrysomelidae</taxon>
        <taxon>Galerucinae</taxon>
        <taxon>Alticini</taxon>
        <taxon>Psylliodes</taxon>
    </lineage>
</organism>
<evidence type="ECO:0000256" key="9">
    <source>
        <dbReference type="ARBA" id="ARBA00023002"/>
    </source>
</evidence>
<dbReference type="EMBL" id="OV651816">
    <property type="protein sequence ID" value="CAH1110011.1"/>
    <property type="molecule type" value="Genomic_DNA"/>
</dbReference>
<dbReference type="AlphaFoldDB" id="A0A9P0CX79"/>
<evidence type="ECO:0008006" key="18">
    <source>
        <dbReference type="Google" id="ProtNLM"/>
    </source>
</evidence>
<evidence type="ECO:0000313" key="16">
    <source>
        <dbReference type="EMBL" id="CAH1110011.1"/>
    </source>
</evidence>
<keyword evidence="7" id="KW-0256">Endoplasmic reticulum</keyword>
<dbReference type="GO" id="GO:0020037">
    <property type="term" value="F:heme binding"/>
    <property type="evidence" value="ECO:0007669"/>
    <property type="project" value="InterPro"/>
</dbReference>
<dbReference type="Pfam" id="PF00067">
    <property type="entry name" value="p450"/>
    <property type="match status" value="1"/>
</dbReference>
<keyword evidence="5 13" id="KW-0349">Heme</keyword>
<gene>
    <name evidence="16" type="ORF">PSYICH_LOCUS10012</name>
</gene>
<comment type="cofactor">
    <cofactor evidence="1 13">
        <name>heme</name>
        <dbReference type="ChEBI" id="CHEBI:30413"/>
    </cofactor>
</comment>
<keyword evidence="11 14" id="KW-0503">Monooxygenase</keyword>
<keyword evidence="12 15" id="KW-0472">Membrane</keyword>
<dbReference type="Proteomes" id="UP001153636">
    <property type="component" value="Chromosome 4"/>
</dbReference>
<dbReference type="InterPro" id="IPR050476">
    <property type="entry name" value="Insect_CytP450_Detox"/>
</dbReference>
<feature type="transmembrane region" description="Helical" evidence="15">
    <location>
        <begin position="6"/>
        <end position="28"/>
    </location>
</feature>
<feature type="non-terminal residue" evidence="16">
    <location>
        <position position="504"/>
    </location>
</feature>
<dbReference type="InterPro" id="IPR001128">
    <property type="entry name" value="Cyt_P450"/>
</dbReference>
<evidence type="ECO:0000256" key="8">
    <source>
        <dbReference type="ARBA" id="ARBA00022848"/>
    </source>
</evidence>
<dbReference type="Gene3D" id="1.10.630.10">
    <property type="entry name" value="Cytochrome P450"/>
    <property type="match status" value="1"/>
</dbReference>
<evidence type="ECO:0000256" key="3">
    <source>
        <dbReference type="ARBA" id="ARBA00004406"/>
    </source>
</evidence>
<keyword evidence="15" id="KW-0812">Transmembrane</keyword>
<dbReference type="FunFam" id="1.10.630.10:FF:000042">
    <property type="entry name" value="Cytochrome P450"/>
    <property type="match status" value="1"/>
</dbReference>
<dbReference type="GO" id="GO:0005506">
    <property type="term" value="F:iron ion binding"/>
    <property type="evidence" value="ECO:0007669"/>
    <property type="project" value="InterPro"/>
</dbReference>
<dbReference type="PANTHER" id="PTHR24292:SF100">
    <property type="entry name" value="CYTOCHROME P450 6A16, ISOFORM B-RELATED"/>
    <property type="match status" value="1"/>
</dbReference>
<reference evidence="16" key="1">
    <citation type="submission" date="2022-01" db="EMBL/GenBank/DDBJ databases">
        <authorList>
            <person name="King R."/>
        </authorList>
    </citation>
    <scope>NUCLEOTIDE SEQUENCE</scope>
</reference>
<sequence length="504" mass="58633">MLFTCSLTFIILITVTFWLIAFLTWHIWSLGYWKRKGLHGPRPTLIFGNATELLKGRKTLGQIFSNFYKEYKAKGHRHIGAYFFGSPYYIAIDLEIAKAILQTDFQHFHSHGTYLAERADPLTANIFNVHGDRWRDIRGKLSPAFTPGKIKTLFNLMLQCAGNLREELEIFSNDNRPFDIRDYAGRFTIDIISSTAFGLETSSLKNPKSKFRQYGDKVFKATVSVVLRNTPPMVIPHRYLRAINYSILRTDVIDFFLNTTLSNIKYREQNNIKRKDFLNILLDLKNNESDLNKKLTANGIAAECFLFFMAGYETSAATISFATYELAINSELQDKTREEINKVLRKYNNEITYEALMEMEHLERVIYETLRKYPPLPFLFRECTENYKVPGEDLQIEKGTFTTIPILGIHYDPEYYPDPERFDPERFSEENRRSIPPFAWLPFGEGPRICLGMRFGLIETKLGLVTLIRNYKFSLNKNTIYPVEFDIKGLIAKSKGEMWLDLQK</sequence>
<dbReference type="PANTHER" id="PTHR24292">
    <property type="entry name" value="CYTOCHROME P450"/>
    <property type="match status" value="1"/>
</dbReference>
<comment type="subcellular location">
    <subcellularLocation>
        <location evidence="3">Endoplasmic reticulum membrane</location>
        <topology evidence="3">Peripheral membrane protein</topology>
    </subcellularLocation>
    <subcellularLocation>
        <location evidence="2">Microsome membrane</location>
        <topology evidence="2">Peripheral membrane protein</topology>
    </subcellularLocation>
</comment>
<dbReference type="GO" id="GO:0004497">
    <property type="term" value="F:monooxygenase activity"/>
    <property type="evidence" value="ECO:0007669"/>
    <property type="project" value="UniProtKB-KW"/>
</dbReference>
<dbReference type="GO" id="GO:0005789">
    <property type="term" value="C:endoplasmic reticulum membrane"/>
    <property type="evidence" value="ECO:0007669"/>
    <property type="project" value="UniProtKB-SubCell"/>
</dbReference>
<accession>A0A9P0CX79</accession>
<evidence type="ECO:0000313" key="17">
    <source>
        <dbReference type="Proteomes" id="UP001153636"/>
    </source>
</evidence>
<feature type="binding site" description="axial binding residue" evidence="13">
    <location>
        <position position="450"/>
    </location>
    <ligand>
        <name>heme</name>
        <dbReference type="ChEBI" id="CHEBI:30413"/>
    </ligand>
    <ligandPart>
        <name>Fe</name>
        <dbReference type="ChEBI" id="CHEBI:18248"/>
    </ligandPart>
</feature>
<proteinExistence type="inferred from homology"/>
<dbReference type="PROSITE" id="PS00086">
    <property type="entry name" value="CYTOCHROME_P450"/>
    <property type="match status" value="1"/>
</dbReference>
<evidence type="ECO:0000256" key="4">
    <source>
        <dbReference type="ARBA" id="ARBA00010617"/>
    </source>
</evidence>
<keyword evidence="8" id="KW-0492">Microsome</keyword>
<dbReference type="CDD" id="cd11056">
    <property type="entry name" value="CYP6-like"/>
    <property type="match status" value="1"/>
</dbReference>
<protein>
    <recommendedName>
        <fullName evidence="18">Cytochrome P450</fullName>
    </recommendedName>
</protein>
<dbReference type="PRINTS" id="PR00385">
    <property type="entry name" value="P450"/>
</dbReference>
<evidence type="ECO:0000256" key="2">
    <source>
        <dbReference type="ARBA" id="ARBA00004174"/>
    </source>
</evidence>
<dbReference type="OrthoDB" id="2789670at2759"/>
<keyword evidence="6 13" id="KW-0479">Metal-binding</keyword>
<keyword evidence="9 14" id="KW-0560">Oxidoreductase</keyword>
<dbReference type="InterPro" id="IPR017972">
    <property type="entry name" value="Cyt_P450_CS"/>
</dbReference>
<keyword evidence="17" id="KW-1185">Reference proteome</keyword>
<evidence type="ECO:0000256" key="13">
    <source>
        <dbReference type="PIRSR" id="PIRSR602401-1"/>
    </source>
</evidence>
<dbReference type="InterPro" id="IPR036396">
    <property type="entry name" value="Cyt_P450_sf"/>
</dbReference>
<dbReference type="GO" id="GO:0016705">
    <property type="term" value="F:oxidoreductase activity, acting on paired donors, with incorporation or reduction of molecular oxygen"/>
    <property type="evidence" value="ECO:0007669"/>
    <property type="project" value="InterPro"/>
</dbReference>
<evidence type="ECO:0000256" key="7">
    <source>
        <dbReference type="ARBA" id="ARBA00022824"/>
    </source>
</evidence>
<name>A0A9P0CX79_9CUCU</name>
<keyword evidence="10 13" id="KW-0408">Iron</keyword>
<keyword evidence="15" id="KW-1133">Transmembrane helix</keyword>
<evidence type="ECO:0000256" key="10">
    <source>
        <dbReference type="ARBA" id="ARBA00023004"/>
    </source>
</evidence>
<evidence type="ECO:0000256" key="5">
    <source>
        <dbReference type="ARBA" id="ARBA00022617"/>
    </source>
</evidence>
<comment type="similarity">
    <text evidence="4 14">Belongs to the cytochrome P450 family.</text>
</comment>
<evidence type="ECO:0000256" key="15">
    <source>
        <dbReference type="SAM" id="Phobius"/>
    </source>
</evidence>
<dbReference type="PRINTS" id="PR00463">
    <property type="entry name" value="EP450I"/>
</dbReference>